<feature type="domain" description="Major facilitator superfamily (MFS) profile" evidence="8">
    <location>
        <begin position="17"/>
        <end position="475"/>
    </location>
</feature>
<evidence type="ECO:0000313" key="9">
    <source>
        <dbReference type="EMBL" id="EGJ33130.1"/>
    </source>
</evidence>
<dbReference type="PRINTS" id="PR01036">
    <property type="entry name" value="TCRTETB"/>
</dbReference>
<keyword evidence="10" id="KW-1185">Reference proteome</keyword>
<dbReference type="InterPro" id="IPR011701">
    <property type="entry name" value="MFS"/>
</dbReference>
<keyword evidence="6 7" id="KW-0472">Membrane</keyword>
<evidence type="ECO:0000256" key="5">
    <source>
        <dbReference type="ARBA" id="ARBA00022989"/>
    </source>
</evidence>
<dbReference type="EMBL" id="GL890871">
    <property type="protein sequence ID" value="EGJ33130.1"/>
    <property type="molecule type" value="Genomic_DNA"/>
</dbReference>
<feature type="transmembrane region" description="Helical" evidence="7">
    <location>
        <begin position="336"/>
        <end position="355"/>
    </location>
</feature>
<evidence type="ECO:0000256" key="1">
    <source>
        <dbReference type="ARBA" id="ARBA00004651"/>
    </source>
</evidence>
<dbReference type="Proteomes" id="UP000003959">
    <property type="component" value="Unassembled WGS sequence"/>
</dbReference>
<dbReference type="PROSITE" id="PS50850">
    <property type="entry name" value="MFS"/>
    <property type="match status" value="1"/>
</dbReference>
<dbReference type="CDD" id="cd17321">
    <property type="entry name" value="MFS_MMR_MDR_like"/>
    <property type="match status" value="1"/>
</dbReference>
<feature type="transmembrane region" description="Helical" evidence="7">
    <location>
        <begin position="140"/>
        <end position="164"/>
    </location>
</feature>
<comment type="subcellular location">
    <subcellularLocation>
        <location evidence="1">Cell membrane</location>
        <topology evidence="1">Multi-pass membrane protein</topology>
    </subcellularLocation>
</comment>
<dbReference type="SUPFAM" id="SSF103473">
    <property type="entry name" value="MFS general substrate transporter"/>
    <property type="match status" value="1"/>
</dbReference>
<feature type="transmembrane region" description="Helical" evidence="7">
    <location>
        <begin position="400"/>
        <end position="421"/>
    </location>
</feature>
<sequence length="483" mass="52710">MKSQEASETAISKQWWVLLAVSLGTFLFSLDVHIVNLALPTLVEDLHSDFATVEWVPMSYFLVLAILVLCVARLGDMWSKKWLYMIGLAAFTISSLICGIATTINLLIAARIFQGIGAVFIAVLAPVIATEVFPDAKRGLALGIITSTGWVGVSLGPTAGGVLIEHLGWRSVFLVNVPICSIGIVLAMLAVPRGSSNRSDADFDFWGALILAITLTCLFLGITRIQGEDLDGKITWVLFVIAVMGCVSFLWSQKQSDRPLLNLSLFRSRELSFRLLLSLIYYAFATAVMFILPFFIKLVKHYSEQQVGLLIAVLPILAICVGTVAGYLADRFGERSISTIGMTLLLIGCLTISTFSQELTVKGYLLRMLPFGIGCGFFQPSNQSAIMGSIPPQYLSVASGLWFFSQALGQVMGITLIGILFSRLSASQLPVDTQFSVTTAPVEALVFGEQVSFRIVSAILVIGLVICGFLWQRQNQRLRINRT</sequence>
<name>F4XQK6_9CYAN</name>
<feature type="transmembrane region" description="Helical" evidence="7">
    <location>
        <begin position="82"/>
        <end position="102"/>
    </location>
</feature>
<dbReference type="PANTHER" id="PTHR42718:SF46">
    <property type="entry name" value="BLR6921 PROTEIN"/>
    <property type="match status" value="1"/>
</dbReference>
<dbReference type="HOGENOM" id="CLU_000960_28_3_3"/>
<dbReference type="GO" id="GO:0005886">
    <property type="term" value="C:plasma membrane"/>
    <property type="evidence" value="ECO:0007669"/>
    <property type="project" value="UniProtKB-SubCell"/>
</dbReference>
<evidence type="ECO:0000256" key="2">
    <source>
        <dbReference type="ARBA" id="ARBA00022448"/>
    </source>
</evidence>
<dbReference type="GO" id="GO:0022857">
    <property type="term" value="F:transmembrane transporter activity"/>
    <property type="evidence" value="ECO:0007669"/>
    <property type="project" value="InterPro"/>
</dbReference>
<feature type="transmembrane region" description="Helical" evidence="7">
    <location>
        <begin position="203"/>
        <end position="222"/>
    </location>
</feature>
<evidence type="ECO:0000256" key="6">
    <source>
        <dbReference type="ARBA" id="ARBA00023136"/>
    </source>
</evidence>
<dbReference type="InterPro" id="IPR020846">
    <property type="entry name" value="MFS_dom"/>
</dbReference>
<dbReference type="NCBIfam" id="TIGR00711">
    <property type="entry name" value="efflux_EmrB"/>
    <property type="match status" value="1"/>
</dbReference>
<feature type="transmembrane region" description="Helical" evidence="7">
    <location>
        <begin position="55"/>
        <end position="75"/>
    </location>
</feature>
<keyword evidence="4 7" id="KW-0812">Transmembrane</keyword>
<evidence type="ECO:0000313" key="10">
    <source>
        <dbReference type="Proteomes" id="UP000003959"/>
    </source>
</evidence>
<reference evidence="10" key="1">
    <citation type="journal article" date="2011" name="Proc. Natl. Acad. Sci. U.S.A.">
        <title>Genomic insights into the physiology and ecology of the marine filamentous cyanobacterium Lyngbya majuscula.</title>
        <authorList>
            <person name="Jones A.C."/>
            <person name="Monroe E.A."/>
            <person name="Podell S."/>
            <person name="Hess W.R."/>
            <person name="Klages S."/>
            <person name="Esquenazi E."/>
            <person name="Niessen S."/>
            <person name="Hoover H."/>
            <person name="Rothmann M."/>
            <person name="Lasken R.S."/>
            <person name="Yates J.R.III."/>
            <person name="Reinhardt R."/>
            <person name="Kube M."/>
            <person name="Burkart M.D."/>
            <person name="Allen E.E."/>
            <person name="Dorrestein P.C."/>
            <person name="Gerwick W.H."/>
            <person name="Gerwick L."/>
        </authorList>
    </citation>
    <scope>NUCLEOTIDE SEQUENCE [LARGE SCALE GENOMIC DNA]</scope>
    <source>
        <strain evidence="10">3L</strain>
    </source>
</reference>
<keyword evidence="5 7" id="KW-1133">Transmembrane helix</keyword>
<evidence type="ECO:0000256" key="3">
    <source>
        <dbReference type="ARBA" id="ARBA00022475"/>
    </source>
</evidence>
<feature type="transmembrane region" description="Helical" evidence="7">
    <location>
        <begin position="15"/>
        <end position="35"/>
    </location>
</feature>
<feature type="transmembrane region" description="Helical" evidence="7">
    <location>
        <begin position="451"/>
        <end position="471"/>
    </location>
</feature>
<evidence type="ECO:0000259" key="8">
    <source>
        <dbReference type="PROSITE" id="PS50850"/>
    </source>
</evidence>
<accession>F4XQK6</accession>
<dbReference type="PANTHER" id="PTHR42718">
    <property type="entry name" value="MAJOR FACILITATOR SUPERFAMILY MULTIDRUG TRANSPORTER MFSC"/>
    <property type="match status" value="1"/>
</dbReference>
<dbReference type="InterPro" id="IPR004638">
    <property type="entry name" value="EmrB-like"/>
</dbReference>
<proteinExistence type="predicted"/>
<dbReference type="Pfam" id="PF07690">
    <property type="entry name" value="MFS_1"/>
    <property type="match status" value="1"/>
</dbReference>
<dbReference type="RefSeq" id="WP_008182961.1">
    <property type="nucleotide sequence ID" value="NZ_GL890871.1"/>
</dbReference>
<dbReference type="eggNOG" id="COG2814">
    <property type="taxonomic scope" value="Bacteria"/>
</dbReference>
<gene>
    <name evidence="9" type="ORF">LYNGBM3L_52190</name>
</gene>
<dbReference type="InterPro" id="IPR036259">
    <property type="entry name" value="MFS_trans_sf"/>
</dbReference>
<feature type="transmembrane region" description="Helical" evidence="7">
    <location>
        <begin position="108"/>
        <end position="128"/>
    </location>
</feature>
<feature type="transmembrane region" description="Helical" evidence="7">
    <location>
        <begin position="273"/>
        <end position="296"/>
    </location>
</feature>
<dbReference type="Gene3D" id="1.20.1720.10">
    <property type="entry name" value="Multidrug resistance protein D"/>
    <property type="match status" value="1"/>
</dbReference>
<feature type="transmembrane region" description="Helical" evidence="7">
    <location>
        <begin position="234"/>
        <end position="252"/>
    </location>
</feature>
<dbReference type="Gene3D" id="1.20.1250.20">
    <property type="entry name" value="MFS general substrate transporter like domains"/>
    <property type="match status" value="1"/>
</dbReference>
<feature type="transmembrane region" description="Helical" evidence="7">
    <location>
        <begin position="308"/>
        <end position="329"/>
    </location>
</feature>
<keyword evidence="3" id="KW-1003">Cell membrane</keyword>
<protein>
    <submittedName>
        <fullName evidence="9">Drug resistance transporter, EmrB/QacA subfamily</fullName>
    </submittedName>
</protein>
<organism evidence="9 10">
    <name type="scientific">Moorena producens 3L</name>
    <dbReference type="NCBI Taxonomy" id="489825"/>
    <lineage>
        <taxon>Bacteria</taxon>
        <taxon>Bacillati</taxon>
        <taxon>Cyanobacteriota</taxon>
        <taxon>Cyanophyceae</taxon>
        <taxon>Coleofasciculales</taxon>
        <taxon>Coleofasciculaceae</taxon>
        <taxon>Moorena</taxon>
    </lineage>
</organism>
<dbReference type="OrthoDB" id="102502at2"/>
<feature type="transmembrane region" description="Helical" evidence="7">
    <location>
        <begin position="170"/>
        <end position="191"/>
    </location>
</feature>
<dbReference type="AlphaFoldDB" id="F4XQK6"/>
<evidence type="ECO:0000256" key="4">
    <source>
        <dbReference type="ARBA" id="ARBA00022692"/>
    </source>
</evidence>
<keyword evidence="2" id="KW-0813">Transport</keyword>
<evidence type="ECO:0000256" key="7">
    <source>
        <dbReference type="SAM" id="Phobius"/>
    </source>
</evidence>